<protein>
    <submittedName>
        <fullName evidence="1">Uncharacterized protein</fullName>
    </submittedName>
</protein>
<sequence>MTYHQVMLPRVCVLLLCGITKLPTVPRFRSILTTTSPKLIRSILDGGADEVHMAT</sequence>
<organism evidence="1 2">
    <name type="scientific">Oesophagostomum dentatum</name>
    <name type="common">Nodular worm</name>
    <dbReference type="NCBI Taxonomy" id="61180"/>
    <lineage>
        <taxon>Eukaryota</taxon>
        <taxon>Metazoa</taxon>
        <taxon>Ecdysozoa</taxon>
        <taxon>Nematoda</taxon>
        <taxon>Chromadorea</taxon>
        <taxon>Rhabditida</taxon>
        <taxon>Rhabditina</taxon>
        <taxon>Rhabditomorpha</taxon>
        <taxon>Strongyloidea</taxon>
        <taxon>Strongylidae</taxon>
        <taxon>Oesophagostomum</taxon>
    </lineage>
</organism>
<keyword evidence="2" id="KW-1185">Reference proteome</keyword>
<dbReference type="AlphaFoldDB" id="A0A0B1RR68"/>
<proteinExistence type="predicted"/>
<evidence type="ECO:0000313" key="2">
    <source>
        <dbReference type="Proteomes" id="UP000053660"/>
    </source>
</evidence>
<dbReference type="Proteomes" id="UP000053660">
    <property type="component" value="Unassembled WGS sequence"/>
</dbReference>
<evidence type="ECO:0000313" key="1">
    <source>
        <dbReference type="EMBL" id="KHJ75573.1"/>
    </source>
</evidence>
<name>A0A0B1RR68_OESDE</name>
<accession>A0A0B1RR68</accession>
<gene>
    <name evidence="1" type="ORF">OESDEN_24811</name>
</gene>
<reference evidence="1 2" key="1">
    <citation type="submission" date="2014-03" db="EMBL/GenBank/DDBJ databases">
        <title>Draft genome of the hookworm Oesophagostomum dentatum.</title>
        <authorList>
            <person name="Mitreva M."/>
        </authorList>
    </citation>
    <scope>NUCLEOTIDE SEQUENCE [LARGE SCALE GENOMIC DNA]</scope>
    <source>
        <strain evidence="1 2">OD-Hann</strain>
    </source>
</reference>
<dbReference type="EMBL" id="KN612613">
    <property type="protein sequence ID" value="KHJ75573.1"/>
    <property type="molecule type" value="Genomic_DNA"/>
</dbReference>